<dbReference type="SUPFAM" id="SSF49478">
    <property type="entry name" value="Cna protein B-type domain"/>
    <property type="match status" value="1"/>
</dbReference>
<proteinExistence type="predicted"/>
<evidence type="ECO:0000256" key="1">
    <source>
        <dbReference type="ARBA" id="ARBA00022729"/>
    </source>
</evidence>
<dbReference type="EMBL" id="JACHGG010000008">
    <property type="protein sequence ID" value="MBB6061113.1"/>
    <property type="molecule type" value="Genomic_DNA"/>
</dbReference>
<organism evidence="3 4">
    <name type="scientific">Hymenobacter luteus</name>
    <dbReference type="NCBI Taxonomy" id="1411122"/>
    <lineage>
        <taxon>Bacteria</taxon>
        <taxon>Pseudomonadati</taxon>
        <taxon>Bacteroidota</taxon>
        <taxon>Cytophagia</taxon>
        <taxon>Cytophagales</taxon>
        <taxon>Hymenobacteraceae</taxon>
        <taxon>Hymenobacter</taxon>
    </lineage>
</organism>
<protein>
    <recommendedName>
        <fullName evidence="2">SbsA Ig-like domain-containing protein</fullName>
    </recommendedName>
</protein>
<dbReference type="Proteomes" id="UP000532746">
    <property type="component" value="Unassembled WGS sequence"/>
</dbReference>
<dbReference type="Gene3D" id="2.60.40.1120">
    <property type="entry name" value="Carboxypeptidase-like, regulatory domain"/>
    <property type="match status" value="1"/>
</dbReference>
<feature type="domain" description="SbsA Ig-like" evidence="2">
    <location>
        <begin position="26"/>
        <end position="127"/>
    </location>
</feature>
<dbReference type="InterPro" id="IPR032812">
    <property type="entry name" value="SbsA_Ig"/>
</dbReference>
<dbReference type="GO" id="GO:0030246">
    <property type="term" value="F:carbohydrate binding"/>
    <property type="evidence" value="ECO:0007669"/>
    <property type="project" value="InterPro"/>
</dbReference>
<evidence type="ECO:0000259" key="2">
    <source>
        <dbReference type="Pfam" id="PF13205"/>
    </source>
</evidence>
<dbReference type="SUPFAM" id="SSF49452">
    <property type="entry name" value="Starch-binding domain-like"/>
    <property type="match status" value="1"/>
</dbReference>
<dbReference type="AlphaFoldDB" id="A0A7W9T5G0"/>
<keyword evidence="4" id="KW-1185">Reference proteome</keyword>
<keyword evidence="1" id="KW-0732">Signal</keyword>
<dbReference type="InterPro" id="IPR013784">
    <property type="entry name" value="Carb-bd-like_fold"/>
</dbReference>
<reference evidence="3 4" key="1">
    <citation type="submission" date="2020-08" db="EMBL/GenBank/DDBJ databases">
        <title>Genomic Encyclopedia of Type Strains, Phase IV (KMG-IV): sequencing the most valuable type-strain genomes for metagenomic binning, comparative biology and taxonomic classification.</title>
        <authorList>
            <person name="Goeker M."/>
        </authorList>
    </citation>
    <scope>NUCLEOTIDE SEQUENCE [LARGE SCALE GENOMIC DNA]</scope>
    <source>
        <strain evidence="3 4">DSM 26718</strain>
    </source>
</reference>
<evidence type="ECO:0000313" key="4">
    <source>
        <dbReference type="Proteomes" id="UP000532746"/>
    </source>
</evidence>
<sequence length="533" mass="58547">MLFLLLIPAGLGGCAAISSPEGGVRDTIPPKLLRTVPANGARNVTGQSVRLEFSEQVQIKDLQKNLIVAPLLDEKNTYKVREDRTAITLTFDQPFAPNTTYSFNFGNSISDITESNPAPKAMVSFSTGAQLDSGSVRGVVTDVLSQAPFENASVVLYPETDTANVRRGKPYYLARTDKQGRFELTYLKEGRYRAFALVDKNQSNRYEEGERIGYLSNPLTVGPATDSLNFRLTRPDTRRPLITTQKPNPTDFRVSYNEGVARVELAPLGAAAPAPALTEAIQTAEQGRTVVLYRTPALTEGRYLLTATDSVGNTGRDTVSVRFQGNAPARKGAAYVVEGTPREVYRQGQVKFVFKEPVRLVSNKPIGTLVEDSVKRRPLRLPQDGTLSADRSTLALALNTNARKNITLLLDSTVIGSVTGQSLGLKPLRLRVTEQNTTGSLSGPVQTKATRYWVQLLDASGQVQTTLDSPRGTYRFDYLSPGTYRLRVLIDANQDGRWQGGDPQLQRQPEPVFLFPKAIEVRSNFDNVETLSF</sequence>
<comment type="caution">
    <text evidence="3">The sequence shown here is derived from an EMBL/GenBank/DDBJ whole genome shotgun (WGS) entry which is preliminary data.</text>
</comment>
<accession>A0A7W9T5G0</accession>
<dbReference type="Pfam" id="PF13205">
    <property type="entry name" value="Big_5"/>
    <property type="match status" value="1"/>
</dbReference>
<gene>
    <name evidence="3" type="ORF">HNQ93_003991</name>
</gene>
<name>A0A7W9T5G0_9BACT</name>
<evidence type="ECO:0000313" key="3">
    <source>
        <dbReference type="EMBL" id="MBB6061113.1"/>
    </source>
</evidence>